<feature type="modified residue" description="4-aspartylphosphate" evidence="1">
    <location>
        <position position="68"/>
    </location>
</feature>
<keyword evidence="1" id="KW-0597">Phosphoprotein</keyword>
<dbReference type="InterPro" id="IPR011006">
    <property type="entry name" value="CheY-like_superfamily"/>
</dbReference>
<accession>A0A2S0N7K6</accession>
<name>A0A2S0N7K6_9HYPH</name>
<evidence type="ECO:0000313" key="3">
    <source>
        <dbReference type="EMBL" id="AVO43923.1"/>
    </source>
</evidence>
<reference evidence="3 4" key="1">
    <citation type="submission" date="2018-03" db="EMBL/GenBank/DDBJ databases">
        <title>Genome sequencing of Phreatobacter sp.</title>
        <authorList>
            <person name="Kim S.-J."/>
            <person name="Heo J."/>
            <person name="Kwon S.-W."/>
        </authorList>
    </citation>
    <scope>NUCLEOTIDE SEQUENCE [LARGE SCALE GENOMIC DNA]</scope>
    <source>
        <strain evidence="3 4">S-12</strain>
    </source>
</reference>
<dbReference type="AlphaFoldDB" id="A0A2S0N7K6"/>
<evidence type="ECO:0000256" key="1">
    <source>
        <dbReference type="PROSITE-ProRule" id="PRU00169"/>
    </source>
</evidence>
<dbReference type="Gene3D" id="3.40.50.2300">
    <property type="match status" value="1"/>
</dbReference>
<dbReference type="Proteomes" id="UP000237889">
    <property type="component" value="Chromosome"/>
</dbReference>
<dbReference type="Pfam" id="PF00072">
    <property type="entry name" value="Response_reg"/>
    <property type="match status" value="1"/>
</dbReference>
<dbReference type="RefSeq" id="WP_106747253.1">
    <property type="nucleotide sequence ID" value="NZ_CP027668.1"/>
</dbReference>
<dbReference type="EMBL" id="CP027668">
    <property type="protein sequence ID" value="AVO43923.1"/>
    <property type="molecule type" value="Genomic_DNA"/>
</dbReference>
<dbReference type="GO" id="GO:0000160">
    <property type="term" value="P:phosphorelay signal transduction system"/>
    <property type="evidence" value="ECO:0007669"/>
    <property type="project" value="InterPro"/>
</dbReference>
<gene>
    <name evidence="3" type="ORF">C6569_01910</name>
</gene>
<dbReference type="PROSITE" id="PS50110">
    <property type="entry name" value="RESPONSE_REGULATORY"/>
    <property type="match status" value="1"/>
</dbReference>
<protein>
    <recommendedName>
        <fullName evidence="2">Response regulatory domain-containing protein</fullName>
    </recommendedName>
</protein>
<organism evidence="3 4">
    <name type="scientific">Phreatobacter cathodiphilus</name>
    <dbReference type="NCBI Taxonomy" id="1868589"/>
    <lineage>
        <taxon>Bacteria</taxon>
        <taxon>Pseudomonadati</taxon>
        <taxon>Pseudomonadota</taxon>
        <taxon>Alphaproteobacteria</taxon>
        <taxon>Hyphomicrobiales</taxon>
        <taxon>Phreatobacteraceae</taxon>
        <taxon>Phreatobacter</taxon>
    </lineage>
</organism>
<dbReference type="PANTHER" id="PTHR44520:SF2">
    <property type="entry name" value="RESPONSE REGULATOR RCP1"/>
    <property type="match status" value="1"/>
</dbReference>
<sequence length="147" mass="16596">MRQLTRLMIIDDELHDIGFMLQFFEERIPDCAFETFNSAEEALARLHFTEARGDNPPLPDDPDIIILDLKLGAMDGFEFLRTLRGDEHTRHIPVIVISGTDSPKAVDRAYECGANAMFRKPVSLEGYRAMIGSIVDYWQRTAGHAAA</sequence>
<dbReference type="OrthoDB" id="9793549at2"/>
<evidence type="ECO:0000313" key="4">
    <source>
        <dbReference type="Proteomes" id="UP000237889"/>
    </source>
</evidence>
<evidence type="ECO:0000259" key="2">
    <source>
        <dbReference type="PROSITE" id="PS50110"/>
    </source>
</evidence>
<dbReference type="KEGG" id="phr:C6569_01910"/>
<dbReference type="SMART" id="SM00448">
    <property type="entry name" value="REC"/>
    <property type="match status" value="1"/>
</dbReference>
<proteinExistence type="predicted"/>
<dbReference type="InterPro" id="IPR052893">
    <property type="entry name" value="TCS_response_regulator"/>
</dbReference>
<dbReference type="PANTHER" id="PTHR44520">
    <property type="entry name" value="RESPONSE REGULATOR RCP1-RELATED"/>
    <property type="match status" value="1"/>
</dbReference>
<keyword evidence="4" id="KW-1185">Reference proteome</keyword>
<dbReference type="InterPro" id="IPR001789">
    <property type="entry name" value="Sig_transdc_resp-reg_receiver"/>
</dbReference>
<feature type="domain" description="Response regulatory" evidence="2">
    <location>
        <begin position="6"/>
        <end position="135"/>
    </location>
</feature>
<dbReference type="SUPFAM" id="SSF52172">
    <property type="entry name" value="CheY-like"/>
    <property type="match status" value="1"/>
</dbReference>